<dbReference type="EMBL" id="JAVRJZ010000001">
    <property type="protein sequence ID" value="KAK2727137.1"/>
    <property type="molecule type" value="Genomic_DNA"/>
</dbReference>
<proteinExistence type="predicted"/>
<dbReference type="AlphaFoldDB" id="A0AA88LE35"/>
<organism evidence="1 2">
    <name type="scientific">Artemia franciscana</name>
    <name type="common">Brine shrimp</name>
    <name type="synonym">Artemia sanfranciscana</name>
    <dbReference type="NCBI Taxonomy" id="6661"/>
    <lineage>
        <taxon>Eukaryota</taxon>
        <taxon>Metazoa</taxon>
        <taxon>Ecdysozoa</taxon>
        <taxon>Arthropoda</taxon>
        <taxon>Crustacea</taxon>
        <taxon>Branchiopoda</taxon>
        <taxon>Anostraca</taxon>
        <taxon>Artemiidae</taxon>
        <taxon>Artemia</taxon>
    </lineage>
</organism>
<dbReference type="Pfam" id="PF10184">
    <property type="entry name" value="DUF2358"/>
    <property type="match status" value="1"/>
</dbReference>
<protein>
    <submittedName>
        <fullName evidence="1">Uncharacterized protein</fullName>
    </submittedName>
</protein>
<gene>
    <name evidence="1" type="ORF">QYM36_007833</name>
</gene>
<sequence length="361" mass="41044">MQVSALSYKLRNASVVVSVCFKSAHFESGSCVSRSHLISKRNSCAVPILAAKPEEFDTHGRINDTGPYNENLHNLKVEVSKLIHDNVSFGKLNPLINRTELEDVLKILTVYDEMFSNLSDGDMDHILRIHYDKVDVLEKSILWSSVDKNKTPKEDHGPPDGLPSKEQLQFIQDSLAIQLPRLFKAPLDYRIYHKNILFINNIRGTKTSGIVPYVRQVAFLRIMGHVKFSYVKFEILKITNHPEEGTVKVRWRISGVSGLRSLLFFWNIKLWNYKKSKEQMTDSWYDGFSTFKVGSDGLVHVHIADKLMPDDDREVMKVPLADKLAALIGVAPRPSATEMPNCCQLRNMAKTPDPSGHKNER</sequence>
<dbReference type="Proteomes" id="UP001187531">
    <property type="component" value="Unassembled WGS sequence"/>
</dbReference>
<dbReference type="PANTHER" id="PTHR31094">
    <property type="entry name" value="RIKEN CDNA 2310061I04 GENE"/>
    <property type="match status" value="1"/>
</dbReference>
<evidence type="ECO:0000313" key="1">
    <source>
        <dbReference type="EMBL" id="KAK2727137.1"/>
    </source>
</evidence>
<name>A0AA88LE35_ARTSF</name>
<evidence type="ECO:0000313" key="2">
    <source>
        <dbReference type="Proteomes" id="UP001187531"/>
    </source>
</evidence>
<comment type="caution">
    <text evidence="1">The sequence shown here is derived from an EMBL/GenBank/DDBJ whole genome shotgun (WGS) entry which is preliminary data.</text>
</comment>
<dbReference type="PANTHER" id="PTHR31094:SF2">
    <property type="entry name" value="RIKEN CDNA 2310061I04 GENE"/>
    <property type="match status" value="1"/>
</dbReference>
<keyword evidence="2" id="KW-1185">Reference proteome</keyword>
<reference evidence="1" key="1">
    <citation type="submission" date="2023-07" db="EMBL/GenBank/DDBJ databases">
        <title>Chromosome-level genome assembly of Artemia franciscana.</title>
        <authorList>
            <person name="Jo E."/>
        </authorList>
    </citation>
    <scope>NUCLEOTIDE SEQUENCE</scope>
    <source>
        <tissue evidence="1">Whole body</tissue>
    </source>
</reference>
<accession>A0AA88LE35</accession>
<dbReference type="InterPro" id="IPR018790">
    <property type="entry name" value="DUF2358"/>
</dbReference>